<name>A0A9D3UVS3_9ROSI</name>
<comment type="caution">
    <text evidence="1">The sequence shown here is derived from an EMBL/GenBank/DDBJ whole genome shotgun (WGS) entry which is preliminary data.</text>
</comment>
<reference evidence="1 2" key="1">
    <citation type="journal article" date="2021" name="Plant Biotechnol. J.">
        <title>Multi-omics assisted identification of the key and species-specific regulatory components of drought-tolerant mechanisms in Gossypium stocksii.</title>
        <authorList>
            <person name="Yu D."/>
            <person name="Ke L."/>
            <person name="Zhang D."/>
            <person name="Wu Y."/>
            <person name="Sun Y."/>
            <person name="Mei J."/>
            <person name="Sun J."/>
            <person name="Sun Y."/>
        </authorList>
    </citation>
    <scope>NUCLEOTIDE SEQUENCE [LARGE SCALE GENOMIC DNA]</scope>
    <source>
        <strain evidence="2">cv. E1</strain>
        <tissue evidence="1">Leaf</tissue>
    </source>
</reference>
<dbReference type="Proteomes" id="UP000828251">
    <property type="component" value="Unassembled WGS sequence"/>
</dbReference>
<dbReference type="AlphaFoldDB" id="A0A9D3UVS3"/>
<accession>A0A9D3UVS3</accession>
<keyword evidence="2" id="KW-1185">Reference proteome</keyword>
<protein>
    <submittedName>
        <fullName evidence="1">Uncharacterized protein</fullName>
    </submittedName>
</protein>
<evidence type="ECO:0000313" key="1">
    <source>
        <dbReference type="EMBL" id="KAH1063347.1"/>
    </source>
</evidence>
<evidence type="ECO:0000313" key="2">
    <source>
        <dbReference type="Proteomes" id="UP000828251"/>
    </source>
</evidence>
<proteinExistence type="predicted"/>
<gene>
    <name evidence="1" type="ORF">J1N35_028334</name>
</gene>
<sequence>MRDEEGIVRALFSGPSNACDAERTCARKLTFSLAVAGGNEMEDALAAAGDVFCWLSMGLSVKAMLRLSAFPDYALL</sequence>
<dbReference type="EMBL" id="JAIQCV010000009">
    <property type="protein sequence ID" value="KAH1063347.1"/>
    <property type="molecule type" value="Genomic_DNA"/>
</dbReference>
<organism evidence="1 2">
    <name type="scientific">Gossypium stocksii</name>
    <dbReference type="NCBI Taxonomy" id="47602"/>
    <lineage>
        <taxon>Eukaryota</taxon>
        <taxon>Viridiplantae</taxon>
        <taxon>Streptophyta</taxon>
        <taxon>Embryophyta</taxon>
        <taxon>Tracheophyta</taxon>
        <taxon>Spermatophyta</taxon>
        <taxon>Magnoliopsida</taxon>
        <taxon>eudicotyledons</taxon>
        <taxon>Gunneridae</taxon>
        <taxon>Pentapetalae</taxon>
        <taxon>rosids</taxon>
        <taxon>malvids</taxon>
        <taxon>Malvales</taxon>
        <taxon>Malvaceae</taxon>
        <taxon>Malvoideae</taxon>
        <taxon>Gossypium</taxon>
    </lineage>
</organism>